<name>A0A4U1IQC1_9BACT</name>
<dbReference type="InterPro" id="IPR013229">
    <property type="entry name" value="PEGA"/>
</dbReference>
<dbReference type="Pfam" id="PF08308">
    <property type="entry name" value="PEGA"/>
    <property type="match status" value="1"/>
</dbReference>
<evidence type="ECO:0000313" key="5">
    <source>
        <dbReference type="Proteomes" id="UP000309215"/>
    </source>
</evidence>
<evidence type="ECO:0000313" key="4">
    <source>
        <dbReference type="EMBL" id="TKC96421.1"/>
    </source>
</evidence>
<feature type="domain" description="PEGA" evidence="3">
    <location>
        <begin position="138"/>
        <end position="197"/>
    </location>
</feature>
<feature type="region of interest" description="Disordered" evidence="1">
    <location>
        <begin position="203"/>
        <end position="249"/>
    </location>
</feature>
<feature type="chain" id="PRO_5020870145" evidence="2">
    <location>
        <begin position="21"/>
        <end position="410"/>
    </location>
</feature>
<feature type="compositionally biased region" description="Basic and acidic residues" evidence="1">
    <location>
        <begin position="209"/>
        <end position="218"/>
    </location>
</feature>
<dbReference type="AlphaFoldDB" id="A0A4U1IQC1"/>
<reference evidence="4 5" key="1">
    <citation type="submission" date="2019-04" db="EMBL/GenBank/DDBJ databases">
        <authorList>
            <person name="Li Y."/>
            <person name="Wang J."/>
        </authorList>
    </citation>
    <scope>NUCLEOTIDE SEQUENCE [LARGE SCALE GENOMIC DNA]</scope>
    <source>
        <strain evidence="4 5">DSM 14668</strain>
    </source>
</reference>
<dbReference type="RefSeq" id="WP_136935420.1">
    <property type="nucleotide sequence ID" value="NZ_SSMQ01000087.1"/>
</dbReference>
<dbReference type="Proteomes" id="UP000309215">
    <property type="component" value="Unassembled WGS sequence"/>
</dbReference>
<proteinExistence type="predicted"/>
<sequence length="410" mass="43110">MRSLGVALVVLLGLTTTALADEPRDASPVPLDALEDAAKKARFTSYVIDGDRARAAGRATAAARAYAAALDVRHDPLIAGRLGVILVQLGKPVDAADLLLDAIQRATNAAAEERQGFLKAYDAARAEMTWVDVTISHAGTKLTLDGEPRNRDGFSALSMFVAPGEHELRARLDGYEDAVETFTARKGQELRITLTLRALPEPLPPPLKLRRESPRRPDLSSLDEPPEDEPPPREPIVGGVMGEPKKAGLRGSVSGGPVVVFGVASWMPAVGAMLGGSLRLNDSVSIGLEGRAAWLTSGVESHQITAMTAGGIASVCGHYRWFYGCALGHLGVINVEFSAQSYKPANFSIVKPGAGGRIGAKVRVTQSFTLQAAADVLGLSSGVKVVVGTTVLSDQPPVMLGVQLGGGWEF</sequence>
<keyword evidence="5" id="KW-1185">Reference proteome</keyword>
<feature type="signal peptide" evidence="2">
    <location>
        <begin position="1"/>
        <end position="20"/>
    </location>
</feature>
<evidence type="ECO:0000256" key="1">
    <source>
        <dbReference type="SAM" id="MobiDB-lite"/>
    </source>
</evidence>
<gene>
    <name evidence="4" type="ORF">E8A74_45410</name>
</gene>
<evidence type="ECO:0000259" key="3">
    <source>
        <dbReference type="Pfam" id="PF08308"/>
    </source>
</evidence>
<keyword evidence="2" id="KW-0732">Signal</keyword>
<comment type="caution">
    <text evidence="4">The sequence shown here is derived from an EMBL/GenBank/DDBJ whole genome shotgun (WGS) entry which is preliminary data.</text>
</comment>
<protein>
    <submittedName>
        <fullName evidence="4">PEGA domain-containing protein</fullName>
    </submittedName>
</protein>
<accession>A0A4U1IQC1</accession>
<dbReference type="OrthoDB" id="5503549at2"/>
<dbReference type="EMBL" id="SSMQ01000087">
    <property type="protein sequence ID" value="TKC96421.1"/>
    <property type="molecule type" value="Genomic_DNA"/>
</dbReference>
<evidence type="ECO:0000256" key="2">
    <source>
        <dbReference type="SAM" id="SignalP"/>
    </source>
</evidence>
<organism evidence="4 5">
    <name type="scientific">Polyangium fumosum</name>
    <dbReference type="NCBI Taxonomy" id="889272"/>
    <lineage>
        <taxon>Bacteria</taxon>
        <taxon>Pseudomonadati</taxon>
        <taxon>Myxococcota</taxon>
        <taxon>Polyangia</taxon>
        <taxon>Polyangiales</taxon>
        <taxon>Polyangiaceae</taxon>
        <taxon>Polyangium</taxon>
    </lineage>
</organism>